<dbReference type="SMART" id="SM00014">
    <property type="entry name" value="acidPPc"/>
    <property type="match status" value="1"/>
</dbReference>
<dbReference type="PANTHER" id="PTHR14969:SF62">
    <property type="entry name" value="DECAPRENYLPHOSPHORYL-5-PHOSPHORIBOSE PHOSPHATASE RV3807C-RELATED"/>
    <property type="match status" value="1"/>
</dbReference>
<evidence type="ECO:0000313" key="8">
    <source>
        <dbReference type="EMBL" id="SMC97698.1"/>
    </source>
</evidence>
<evidence type="ECO:0000259" key="7">
    <source>
        <dbReference type="SMART" id="SM00014"/>
    </source>
</evidence>
<dbReference type="Gene3D" id="1.20.144.10">
    <property type="entry name" value="Phosphatidic acid phosphatase type 2/haloperoxidase"/>
    <property type="match status" value="1"/>
</dbReference>
<dbReference type="RefSeq" id="WP_051894985.1">
    <property type="nucleotide sequence ID" value="NZ_FWXV01000002.1"/>
</dbReference>
<dbReference type="OrthoDB" id="4333485at2"/>
<dbReference type="InterPro" id="IPR036938">
    <property type="entry name" value="PAP2/HPO_sf"/>
</dbReference>
<dbReference type="PANTHER" id="PTHR14969">
    <property type="entry name" value="SPHINGOSINE-1-PHOSPHATE PHOSPHOHYDROLASE"/>
    <property type="match status" value="1"/>
</dbReference>
<organism evidence="8 9">
    <name type="scientific">Kibdelosporangium aridum</name>
    <dbReference type="NCBI Taxonomy" id="2030"/>
    <lineage>
        <taxon>Bacteria</taxon>
        <taxon>Bacillati</taxon>
        <taxon>Actinomycetota</taxon>
        <taxon>Actinomycetes</taxon>
        <taxon>Pseudonocardiales</taxon>
        <taxon>Pseudonocardiaceae</taxon>
        <taxon>Kibdelosporangium</taxon>
    </lineage>
</organism>
<keyword evidence="2" id="KW-1003">Cell membrane</keyword>
<keyword evidence="5" id="KW-1133">Transmembrane helix</keyword>
<evidence type="ECO:0000256" key="4">
    <source>
        <dbReference type="ARBA" id="ARBA00022801"/>
    </source>
</evidence>
<evidence type="ECO:0000256" key="1">
    <source>
        <dbReference type="ARBA" id="ARBA00004651"/>
    </source>
</evidence>
<dbReference type="Pfam" id="PF01569">
    <property type="entry name" value="PAP2"/>
    <property type="match status" value="1"/>
</dbReference>
<proteinExistence type="predicted"/>
<dbReference type="GO" id="GO:0016787">
    <property type="term" value="F:hydrolase activity"/>
    <property type="evidence" value="ECO:0007669"/>
    <property type="project" value="UniProtKB-KW"/>
</dbReference>
<dbReference type="InterPro" id="IPR000326">
    <property type="entry name" value="PAP2/HPO"/>
</dbReference>
<evidence type="ECO:0000256" key="5">
    <source>
        <dbReference type="ARBA" id="ARBA00022989"/>
    </source>
</evidence>
<accession>A0A1W2DKY7</accession>
<dbReference type="EMBL" id="FWXV01000002">
    <property type="protein sequence ID" value="SMC97698.1"/>
    <property type="molecule type" value="Genomic_DNA"/>
</dbReference>
<keyword evidence="6" id="KW-0472">Membrane</keyword>
<keyword evidence="9" id="KW-1185">Reference proteome</keyword>
<dbReference type="Proteomes" id="UP000192674">
    <property type="component" value="Unassembled WGS sequence"/>
</dbReference>
<feature type="domain" description="Phosphatidic acid phosphatase type 2/haloperoxidase" evidence="7">
    <location>
        <begin position="58"/>
        <end position="161"/>
    </location>
</feature>
<keyword evidence="3" id="KW-0812">Transmembrane</keyword>
<dbReference type="GO" id="GO:0005886">
    <property type="term" value="C:plasma membrane"/>
    <property type="evidence" value="ECO:0007669"/>
    <property type="project" value="UniProtKB-SubCell"/>
</dbReference>
<dbReference type="SUPFAM" id="SSF48317">
    <property type="entry name" value="Acid phosphatase/Vanadium-dependent haloperoxidase"/>
    <property type="match status" value="1"/>
</dbReference>
<comment type="subcellular location">
    <subcellularLocation>
        <location evidence="1">Cell membrane</location>
        <topology evidence="1">Multi-pass membrane protein</topology>
    </subcellularLocation>
</comment>
<reference evidence="8 9" key="1">
    <citation type="submission" date="2017-04" db="EMBL/GenBank/DDBJ databases">
        <authorList>
            <person name="Afonso C.L."/>
            <person name="Miller P.J."/>
            <person name="Scott M.A."/>
            <person name="Spackman E."/>
            <person name="Goraichik I."/>
            <person name="Dimitrov K.M."/>
            <person name="Suarez D.L."/>
            <person name="Swayne D.E."/>
        </authorList>
    </citation>
    <scope>NUCLEOTIDE SEQUENCE [LARGE SCALE GENOMIC DNA]</scope>
    <source>
        <strain evidence="8 9">DSM 43828</strain>
    </source>
</reference>
<evidence type="ECO:0000313" key="9">
    <source>
        <dbReference type="Proteomes" id="UP000192674"/>
    </source>
</evidence>
<evidence type="ECO:0000256" key="2">
    <source>
        <dbReference type="ARBA" id="ARBA00022475"/>
    </source>
</evidence>
<dbReference type="AlphaFoldDB" id="A0A1W2DKY7"/>
<protein>
    <submittedName>
        <fullName evidence="8">5'-phosphoribosyl-monophospho-decaprenol phosphatase</fullName>
    </submittedName>
</protein>
<name>A0A1W2DKY7_KIBAR</name>
<dbReference type="CDD" id="cd01610">
    <property type="entry name" value="PAP2_like"/>
    <property type="match status" value="1"/>
</dbReference>
<evidence type="ECO:0000256" key="3">
    <source>
        <dbReference type="ARBA" id="ARBA00022692"/>
    </source>
</evidence>
<evidence type="ECO:0000256" key="6">
    <source>
        <dbReference type="ARBA" id="ARBA00023136"/>
    </source>
</evidence>
<sequence length="179" mass="18666">MPDSKEIAVLASVQGAIATPAVLKVARGMSFFGEHSLGWLAVGAVGAAVDRERRKDWMVATGAVFAAHAASVVVKRVVRRTRPDHETVQVHVGTPSKLSFPSAHATSTTAAAVVYGALTGRRLSPMLVPPMLLSRMVLGVHYPSDVVAGSVLGAAIGGIVRRKLNGRKGSHGQQSGRSD</sequence>
<keyword evidence="4" id="KW-0378">Hydrolase</keyword>
<gene>
    <name evidence="8" type="ORF">SAMN05661093_03463</name>
</gene>